<gene>
    <name evidence="2" type="ORF">PENSUB_7023</name>
</gene>
<feature type="compositionally biased region" description="Low complexity" evidence="1">
    <location>
        <begin position="652"/>
        <end position="675"/>
    </location>
</feature>
<feature type="compositionally biased region" description="Polar residues" evidence="1">
    <location>
        <begin position="769"/>
        <end position="792"/>
    </location>
</feature>
<protein>
    <recommendedName>
        <fullName evidence="4">BTB domain-containing protein</fullName>
    </recommendedName>
</protein>
<name>A0A1Q5TQJ4_9EURO</name>
<feature type="compositionally biased region" description="Polar residues" evidence="1">
    <location>
        <begin position="29"/>
        <end position="49"/>
    </location>
</feature>
<dbReference type="EMBL" id="MNBE01000625">
    <property type="protein sequence ID" value="OKP02490.1"/>
    <property type="molecule type" value="Genomic_DNA"/>
</dbReference>
<sequence>MASNEDPTLPPPSPVSPWHGITPERPSAGSPTNTDSRPRRSSYTFENTDTPTTPTKTMLPLLLLNDADTLVFIDPAPEDRSKNNILTPSIPHRVHSEKLLATKSTHFQRLFSPRYQTRVRKRRGFADNLPSGVKYVIDLTPPTIDEDAILVLTEVSCPEGILTWASRLKEWSLPPSCVGGEDEMEVRSGTPKRAVGPNNTTLAANEDDALYSNVFGGEDDGLQLDEEDYLFRSRQPARAALPMTYSAKRHREGIEQILHVLEGLNVALDTPCKLWTFFAVAKLLDVADVPTVSDHVMSWFYHASNIRFLEVHPEIAYRVSCGIKSGPLCADSFVGLVGDEALLYIMREASLRPPKSWAPILDRSRIADFLDDTEVQRIEYASKSFADKIIGDFLDLAGANMPWMAEVDEFEKIKQHLRDFPEDEELVNQLVTELKDFIRSRIYRVLWNTRDPRRSCNITPSDQALGDVNKFNRPQLVQRVIGRHFWHDLFRLDLDSTILPLIDWDHKSVAEIGNGMTAFQGHENASIRSVIRQNVEQKVREFNMSVRYQVSKNAFCPSRRKALGANGTHFSGLSVYMRSPFQAAEPPAPIDGGHNKPLTLNLRDPQSLQPAQGEGSSTAIDKPRSLVHRPHLYSSDEIEGRSSDSVSPIFPPMTTTATTAPAISGSSSSSTSTPSDVEERSFDLGRFFSGVTKWINQLSLTLLFPHGSGTAALEATDTLFSLTDEQFRFLPLWAGGNDDGSGGVFTDQNIPVMETGGFSAPGPAVHTGSVASTNTDSSMSDIGPDDSQSTVHGASHHATFSHASDLLSVDSFGGPSQESHNERSQAGGHAASVPASAFFSGDDDDFDVLSNGSGTVIMGSTRLSDIDDDNDIDIDMEHPDIDDDDDDHDDHDDYDSHDDNFELIEPY</sequence>
<feature type="region of interest" description="Disordered" evidence="1">
    <location>
        <begin position="756"/>
        <end position="796"/>
    </location>
</feature>
<dbReference type="Proteomes" id="UP000186955">
    <property type="component" value="Unassembled WGS sequence"/>
</dbReference>
<evidence type="ECO:0000256" key="1">
    <source>
        <dbReference type="SAM" id="MobiDB-lite"/>
    </source>
</evidence>
<feature type="region of interest" description="Disordered" evidence="1">
    <location>
        <begin position="808"/>
        <end position="836"/>
    </location>
</feature>
<feature type="region of interest" description="Disordered" evidence="1">
    <location>
        <begin position="584"/>
        <end position="677"/>
    </location>
</feature>
<dbReference type="AlphaFoldDB" id="A0A1Q5TQJ4"/>
<evidence type="ECO:0000313" key="2">
    <source>
        <dbReference type="EMBL" id="OKP02490.1"/>
    </source>
</evidence>
<organism evidence="2 3">
    <name type="scientific">Penicillium subrubescens</name>
    <dbReference type="NCBI Taxonomy" id="1316194"/>
    <lineage>
        <taxon>Eukaryota</taxon>
        <taxon>Fungi</taxon>
        <taxon>Dikarya</taxon>
        <taxon>Ascomycota</taxon>
        <taxon>Pezizomycotina</taxon>
        <taxon>Eurotiomycetes</taxon>
        <taxon>Eurotiomycetidae</taxon>
        <taxon>Eurotiales</taxon>
        <taxon>Aspergillaceae</taxon>
        <taxon>Penicillium</taxon>
    </lineage>
</organism>
<reference evidence="2 3" key="1">
    <citation type="submission" date="2016-10" db="EMBL/GenBank/DDBJ databases">
        <title>Genome sequence of the ascomycete fungus Penicillium subrubescens.</title>
        <authorList>
            <person name="De Vries R.P."/>
            <person name="Peng M."/>
            <person name="Dilokpimol A."/>
            <person name="Hilden K."/>
            <person name="Makela M.R."/>
            <person name="Grigoriev I."/>
            <person name="Riley R."/>
            <person name="Granchi Z."/>
        </authorList>
    </citation>
    <scope>NUCLEOTIDE SEQUENCE [LARGE SCALE GENOMIC DNA]</scope>
    <source>
        <strain evidence="2 3">CBS 132785</strain>
    </source>
</reference>
<keyword evidence="3" id="KW-1185">Reference proteome</keyword>
<feature type="region of interest" description="Disordered" evidence="1">
    <location>
        <begin position="860"/>
        <end position="907"/>
    </location>
</feature>
<feature type="compositionally biased region" description="Acidic residues" evidence="1">
    <location>
        <begin position="866"/>
        <end position="896"/>
    </location>
</feature>
<accession>A0A1Q5TQJ4</accession>
<feature type="region of interest" description="Disordered" evidence="1">
    <location>
        <begin position="1"/>
        <end position="57"/>
    </location>
</feature>
<evidence type="ECO:0000313" key="3">
    <source>
        <dbReference type="Proteomes" id="UP000186955"/>
    </source>
</evidence>
<proteinExistence type="predicted"/>
<comment type="caution">
    <text evidence="2">The sequence shown here is derived from an EMBL/GenBank/DDBJ whole genome shotgun (WGS) entry which is preliminary data.</text>
</comment>
<evidence type="ECO:0008006" key="4">
    <source>
        <dbReference type="Google" id="ProtNLM"/>
    </source>
</evidence>
<feature type="compositionally biased region" description="Polar residues" evidence="1">
    <location>
        <begin position="604"/>
        <end position="619"/>
    </location>
</feature>
<dbReference type="OrthoDB" id="5371510at2759"/>